<dbReference type="EMBL" id="JBHSAS010000006">
    <property type="protein sequence ID" value="MFC4027985.1"/>
    <property type="molecule type" value="Genomic_DNA"/>
</dbReference>
<dbReference type="RefSeq" id="WP_290231492.1">
    <property type="nucleotide sequence ID" value="NZ_JAUFPZ010000002.1"/>
</dbReference>
<protein>
    <submittedName>
        <fullName evidence="3">DUF1080 domain-containing protein</fullName>
    </submittedName>
</protein>
<evidence type="ECO:0000313" key="3">
    <source>
        <dbReference type="EMBL" id="MFC4028866.1"/>
    </source>
</evidence>
<dbReference type="EMBL" id="JBHSAS010000011">
    <property type="protein sequence ID" value="MFC4028866.1"/>
    <property type="molecule type" value="Genomic_DNA"/>
</dbReference>
<dbReference type="Gene3D" id="2.60.120.560">
    <property type="entry name" value="Exo-inulinase, domain 1"/>
    <property type="match status" value="1"/>
</dbReference>
<dbReference type="InterPro" id="IPR010496">
    <property type="entry name" value="AL/BT2_dom"/>
</dbReference>
<keyword evidence="4" id="KW-1185">Reference proteome</keyword>
<proteinExistence type="predicted"/>
<dbReference type="Proteomes" id="UP001595793">
    <property type="component" value="Unassembled WGS sequence"/>
</dbReference>
<reference evidence="3" key="3">
    <citation type="submission" date="2024-09" db="EMBL/GenBank/DDBJ databases">
        <authorList>
            <person name="Sun Q."/>
            <person name="Mori K."/>
        </authorList>
    </citation>
    <scope>NUCLEOTIDE SEQUENCE</scope>
    <source>
        <strain evidence="3">CECT 9128</strain>
    </source>
</reference>
<evidence type="ECO:0000313" key="2">
    <source>
        <dbReference type="EMBL" id="MFC4027985.1"/>
    </source>
</evidence>
<evidence type="ECO:0000313" key="4">
    <source>
        <dbReference type="Proteomes" id="UP001595793"/>
    </source>
</evidence>
<organism evidence="3 4">
    <name type="scientific">Zunongwangia endophytica</name>
    <dbReference type="NCBI Taxonomy" id="1808945"/>
    <lineage>
        <taxon>Bacteria</taxon>
        <taxon>Pseudomonadati</taxon>
        <taxon>Bacteroidota</taxon>
        <taxon>Flavobacteriia</taxon>
        <taxon>Flavobacteriales</taxon>
        <taxon>Flavobacteriaceae</taxon>
        <taxon>Zunongwangia</taxon>
    </lineage>
</organism>
<dbReference type="PROSITE" id="PS51257">
    <property type="entry name" value="PROKAR_LIPOPROTEIN"/>
    <property type="match status" value="1"/>
</dbReference>
<sequence>MKKLGIALIASAFTIVSCKNSESDKSEKVANEESTAEIEKPAEDWIDLSTSNINDHWKAYNRDSITQWTSNDATFHLLPKEGRNQTENLITKEKYTDFELSMEWKISEAGNSGFMWAVIEDKELDEPYLTGPEIQVLDNEKHPDGKNGPKRHAGALYDMIAPSENTTKPVGEWNSIILKIDHKSNKGSVMQNGVKIVEFQVDGDGWEELVANSKFADWEQFGKAKSGHIALQDHGNEVWFRNIKIKRLD</sequence>
<evidence type="ECO:0000259" key="1">
    <source>
        <dbReference type="Pfam" id="PF06439"/>
    </source>
</evidence>
<reference evidence="4" key="2">
    <citation type="journal article" date="2019" name="Int. J. Syst. Evol. Microbiol.">
        <title>The Global Catalogue of Microorganisms (GCM) 10K type strain sequencing project: providing services to taxonomists for standard genome sequencing and annotation.</title>
        <authorList>
            <consortium name="The Broad Institute Genomics Platform"/>
            <consortium name="The Broad Institute Genome Sequencing Center for Infectious Disease"/>
            <person name="Wu L."/>
            <person name="Ma J."/>
        </authorList>
    </citation>
    <scope>NUCLEOTIDE SEQUENCE [LARGE SCALE GENOMIC DNA]</scope>
    <source>
        <strain evidence="4">CECT 9128</strain>
    </source>
</reference>
<dbReference type="Pfam" id="PF06439">
    <property type="entry name" value="3keto-disac_hyd"/>
    <property type="match status" value="1"/>
</dbReference>
<accession>A0ABV8HBX6</accession>
<feature type="domain" description="3-keto-alpha-glucoside-1,2-lyase/3-keto-2-hydroxy-glucal hydratase" evidence="1">
    <location>
        <begin position="46"/>
        <end position="246"/>
    </location>
</feature>
<reference evidence="3" key="1">
    <citation type="journal article" date="2014" name="Int. J. Syst. Evol. Microbiol.">
        <title>Complete genome of a new Firmicutes species belonging to the dominant human colonic microbiota ('Ruminococcus bicirculans') reveals two chromosomes and a selective capacity to utilize plant glucans.</title>
        <authorList>
            <consortium name="NISC Comparative Sequencing Program"/>
            <person name="Wegmann U."/>
            <person name="Louis P."/>
            <person name="Goesmann A."/>
            <person name="Henrissat B."/>
            <person name="Duncan S.H."/>
            <person name="Flint H.J."/>
        </authorList>
    </citation>
    <scope>NUCLEOTIDE SEQUENCE</scope>
    <source>
        <strain evidence="3">CECT 9128</strain>
    </source>
</reference>
<gene>
    <name evidence="2" type="ORF">ACFOS1_11260</name>
    <name evidence="3" type="ORF">ACFOS1_15705</name>
</gene>
<name>A0ABV8HBX6_9FLAO</name>
<comment type="caution">
    <text evidence="3">The sequence shown here is derived from an EMBL/GenBank/DDBJ whole genome shotgun (WGS) entry which is preliminary data.</text>
</comment>